<evidence type="ECO:0000256" key="4">
    <source>
        <dbReference type="RuleBase" id="RU362119"/>
    </source>
</evidence>
<dbReference type="GO" id="GO:0030288">
    <property type="term" value="C:outer membrane-bounded periplasmic space"/>
    <property type="evidence" value="ECO:0007669"/>
    <property type="project" value="TreeGrafter"/>
</dbReference>
<sequence length="590" mass="66480">MLITILATTFQSYAKNYPLNLSIVHMNDTHSHFEPETVKFTINGKPTSVKIGGFPEVIHELNEYRKSLPKNRQPLVLHAGDALNGTLYYTLFKGVSDAKMINAAKFDYLTLGNHEFDSGDKGLKIFLDNLKVPVLSSNVIPNKKSILYGYWKPYAIKKIRGEKVGIIGLEFAEKTRESSSPGKDIKIIDEVQAVQKYINILKKKGVNKIILLSHAGVKGNTRVAKNTKGLDVIISGDSHFLFGNDEMRKFKLPVISEYPTKVMSLSNEPVYIVEGWEYTKLLGRLDIKFSKSGIVKSIKGNPVIVYHEDSSFERKDENGKKYIPKGKEREEILETLKNTKTFKLAKPDKKAKKIFDKYYKLKKQLGDQVIGELTGDVMPGGSEHRIPHKNNPKGSIATRFVAETMLTQMRSFGENSKVDFAIQNSGGVRQNINTGKWTYNDAYNLLPFGNTLYLLNMKGSQVKNVIEEALDYGLGGGSTGSFPYGAGLRYEANQYKDKNGKRIVKIEVENAKTGKFEDLQDDKDYVVVTNGYIAKGKDGYKTFGKIQGKDTFIPDAQSFIKFLQMHKNFKTYTDSNVIFHFDENNEVKTK</sequence>
<comment type="similarity">
    <text evidence="4">Belongs to the 5'-nucleotidase family.</text>
</comment>
<evidence type="ECO:0000259" key="6">
    <source>
        <dbReference type="Pfam" id="PF02872"/>
    </source>
</evidence>
<dbReference type="InterPro" id="IPR006179">
    <property type="entry name" value="5_nucleotidase/apyrase"/>
</dbReference>
<dbReference type="GO" id="GO:0008768">
    <property type="term" value="F:UDP-sugar diphosphatase activity"/>
    <property type="evidence" value="ECO:0007669"/>
    <property type="project" value="TreeGrafter"/>
</dbReference>
<feature type="domain" description="Calcineurin-like phosphoesterase" evidence="5">
    <location>
        <begin position="22"/>
        <end position="239"/>
    </location>
</feature>
<accession>A0A0E3UUC8</accession>
<keyword evidence="1" id="KW-0479">Metal-binding</keyword>
<gene>
    <name evidence="7" type="ORF">VC03_00480</name>
</gene>
<dbReference type="KEGG" id="sns:VC03_00480"/>
<dbReference type="HOGENOM" id="CLU_005854_7_1_0"/>
<name>A0A0E3UUC8_9FUSO</name>
<dbReference type="GO" id="GO:0009166">
    <property type="term" value="P:nucleotide catabolic process"/>
    <property type="evidence" value="ECO:0007669"/>
    <property type="project" value="InterPro"/>
</dbReference>
<dbReference type="InterPro" id="IPR004843">
    <property type="entry name" value="Calcineurin-like_PHP"/>
</dbReference>
<evidence type="ECO:0000313" key="7">
    <source>
        <dbReference type="EMBL" id="AKC96109.1"/>
    </source>
</evidence>
<proteinExistence type="inferred from homology"/>
<dbReference type="NCBIfam" id="TIGR01530">
    <property type="entry name" value="nadN"/>
    <property type="match status" value="1"/>
</dbReference>
<reference evidence="7 8" key="1">
    <citation type="journal article" date="2012" name="BMC Genomics">
        <title>Genomic sequence analysis and characterization of Sneathia amnii sp. nov.</title>
        <authorList>
            <consortium name="Vaginal Microbiome Consortium (additional members)"/>
            <person name="Harwich M.D.Jr."/>
            <person name="Serrano M.G."/>
            <person name="Fettweis J.M."/>
            <person name="Alves J.M."/>
            <person name="Reimers M.A."/>
            <person name="Buck G.A."/>
            <person name="Jefferson K.K."/>
        </authorList>
    </citation>
    <scope>NUCLEOTIDE SEQUENCE [LARGE SCALE GENOMIC DNA]</scope>
    <source>
        <strain evidence="7 8">SN35</strain>
    </source>
</reference>
<dbReference type="Gene3D" id="3.60.21.10">
    <property type="match status" value="1"/>
</dbReference>
<dbReference type="InterPro" id="IPR006420">
    <property type="entry name" value="NadN"/>
</dbReference>
<dbReference type="GO" id="GO:0046872">
    <property type="term" value="F:metal ion binding"/>
    <property type="evidence" value="ECO:0007669"/>
    <property type="project" value="UniProtKB-KW"/>
</dbReference>
<dbReference type="SUPFAM" id="SSF55816">
    <property type="entry name" value="5'-nucleotidase (syn. UDP-sugar hydrolase), C-terminal domain"/>
    <property type="match status" value="1"/>
</dbReference>
<evidence type="ECO:0000256" key="1">
    <source>
        <dbReference type="ARBA" id="ARBA00022723"/>
    </source>
</evidence>
<evidence type="ECO:0000256" key="3">
    <source>
        <dbReference type="ARBA" id="ARBA00022741"/>
    </source>
</evidence>
<evidence type="ECO:0000256" key="2">
    <source>
        <dbReference type="ARBA" id="ARBA00022729"/>
    </source>
</evidence>
<keyword evidence="4" id="KW-0378">Hydrolase</keyword>
<dbReference type="Pfam" id="PF00149">
    <property type="entry name" value="Metallophos"/>
    <property type="match status" value="1"/>
</dbReference>
<dbReference type="GO" id="GO:0000166">
    <property type="term" value="F:nucleotide binding"/>
    <property type="evidence" value="ECO:0007669"/>
    <property type="project" value="UniProtKB-KW"/>
</dbReference>
<dbReference type="SUPFAM" id="SSF56300">
    <property type="entry name" value="Metallo-dependent phosphatases"/>
    <property type="match status" value="1"/>
</dbReference>
<dbReference type="Proteomes" id="UP000033103">
    <property type="component" value="Chromosome"/>
</dbReference>
<protein>
    <submittedName>
        <fullName evidence="7">Metallophosphatase</fullName>
    </submittedName>
</protein>
<dbReference type="InterPro" id="IPR029052">
    <property type="entry name" value="Metallo-depent_PP-like"/>
</dbReference>
<dbReference type="PROSITE" id="PS00786">
    <property type="entry name" value="5_NUCLEOTIDASE_2"/>
    <property type="match status" value="1"/>
</dbReference>
<dbReference type="EMBL" id="CP011280">
    <property type="protein sequence ID" value="AKC96109.1"/>
    <property type="molecule type" value="Genomic_DNA"/>
</dbReference>
<dbReference type="AlphaFoldDB" id="A0A0E3UUC8"/>
<keyword evidence="2" id="KW-0732">Signal</keyword>
<dbReference type="PATRIC" id="fig|1069640.6.peg.89"/>
<dbReference type="Pfam" id="PF02872">
    <property type="entry name" value="5_nucleotid_C"/>
    <property type="match status" value="1"/>
</dbReference>
<dbReference type="InterPro" id="IPR036907">
    <property type="entry name" value="5'-Nucleotdase_C_sf"/>
</dbReference>
<evidence type="ECO:0000313" key="8">
    <source>
        <dbReference type="Proteomes" id="UP000033103"/>
    </source>
</evidence>
<dbReference type="Gene3D" id="3.90.780.10">
    <property type="entry name" value="5'-Nucleotidase, C-terminal domain"/>
    <property type="match status" value="1"/>
</dbReference>
<dbReference type="PRINTS" id="PR01607">
    <property type="entry name" value="APYRASEFAMLY"/>
</dbReference>
<dbReference type="PANTHER" id="PTHR11575:SF46">
    <property type="entry name" value="PROTEIN USHA"/>
    <property type="match status" value="1"/>
</dbReference>
<organism evidence="7 8">
    <name type="scientific">Sneathia vaginalis</name>
    <dbReference type="NCBI Taxonomy" id="187101"/>
    <lineage>
        <taxon>Bacteria</taxon>
        <taxon>Fusobacteriati</taxon>
        <taxon>Fusobacteriota</taxon>
        <taxon>Fusobacteriia</taxon>
        <taxon>Fusobacteriales</taxon>
        <taxon>Leptotrichiaceae</taxon>
        <taxon>Sneathia</taxon>
    </lineage>
</organism>
<dbReference type="InterPro" id="IPR008334">
    <property type="entry name" value="5'-Nucleotdase_C"/>
</dbReference>
<feature type="domain" description="5'-Nucleotidase C-terminal" evidence="6">
    <location>
        <begin position="398"/>
        <end position="544"/>
    </location>
</feature>
<dbReference type="GO" id="GO:0008253">
    <property type="term" value="F:5'-nucleotidase activity"/>
    <property type="evidence" value="ECO:0007669"/>
    <property type="project" value="InterPro"/>
</dbReference>
<dbReference type="InterPro" id="IPR006146">
    <property type="entry name" value="5'-Nucleotdase_CS"/>
</dbReference>
<dbReference type="STRING" id="187101.VC03_00480"/>
<keyword evidence="8" id="KW-1185">Reference proteome</keyword>
<evidence type="ECO:0000259" key="5">
    <source>
        <dbReference type="Pfam" id="PF00149"/>
    </source>
</evidence>
<dbReference type="PANTHER" id="PTHR11575">
    <property type="entry name" value="5'-NUCLEOTIDASE-RELATED"/>
    <property type="match status" value="1"/>
</dbReference>
<keyword evidence="3 4" id="KW-0547">Nucleotide-binding</keyword>